<dbReference type="GO" id="GO:0005634">
    <property type="term" value="C:nucleus"/>
    <property type="evidence" value="ECO:0007669"/>
    <property type="project" value="TreeGrafter"/>
</dbReference>
<feature type="chain" id="PRO_5037931720" evidence="2">
    <location>
        <begin position="26"/>
        <end position="459"/>
    </location>
</feature>
<reference evidence="5" key="1">
    <citation type="submission" date="2022-11" db="UniProtKB">
        <authorList>
            <consortium name="WormBaseParasite"/>
        </authorList>
    </citation>
    <scope>IDENTIFICATION</scope>
</reference>
<organism evidence="4 5">
    <name type="scientific">Meloidogyne floridensis</name>
    <dbReference type="NCBI Taxonomy" id="298350"/>
    <lineage>
        <taxon>Eukaryota</taxon>
        <taxon>Metazoa</taxon>
        <taxon>Ecdysozoa</taxon>
        <taxon>Nematoda</taxon>
        <taxon>Chromadorea</taxon>
        <taxon>Rhabditida</taxon>
        <taxon>Tylenchina</taxon>
        <taxon>Tylenchomorpha</taxon>
        <taxon>Tylenchoidea</taxon>
        <taxon>Meloidogynidae</taxon>
        <taxon>Meloidogyninae</taxon>
        <taxon>Meloidogyne</taxon>
    </lineage>
</organism>
<feature type="binding site" evidence="1">
    <location>
        <position position="105"/>
    </location>
    <ligand>
        <name>ATP</name>
        <dbReference type="ChEBI" id="CHEBI:30616"/>
    </ligand>
</feature>
<accession>A0A915PHN9</accession>
<feature type="domain" description="Protein kinase" evidence="3">
    <location>
        <begin position="76"/>
        <end position="361"/>
    </location>
</feature>
<dbReference type="InterPro" id="IPR000719">
    <property type="entry name" value="Prot_kinase_dom"/>
</dbReference>
<dbReference type="AlphaFoldDB" id="A0A915PHN9"/>
<dbReference type="Gene3D" id="1.10.510.10">
    <property type="entry name" value="Transferase(Phosphotransferase) domain 1"/>
    <property type="match status" value="1"/>
</dbReference>
<evidence type="ECO:0000313" key="4">
    <source>
        <dbReference type="Proteomes" id="UP000887560"/>
    </source>
</evidence>
<dbReference type="Pfam" id="PF00069">
    <property type="entry name" value="Pkinase"/>
    <property type="match status" value="1"/>
</dbReference>
<dbReference type="Proteomes" id="UP000887560">
    <property type="component" value="Unplaced"/>
</dbReference>
<dbReference type="PANTHER" id="PTHR44167">
    <property type="entry name" value="OVARIAN-SPECIFIC SERINE/THREONINE-PROTEIN KINASE LOK-RELATED"/>
    <property type="match status" value="1"/>
</dbReference>
<keyword evidence="2" id="KW-0732">Signal</keyword>
<dbReference type="InterPro" id="IPR017441">
    <property type="entry name" value="Protein_kinase_ATP_BS"/>
</dbReference>
<protein>
    <submittedName>
        <fullName evidence="5">Protein kinase domain-containing protein</fullName>
    </submittedName>
</protein>
<evidence type="ECO:0000313" key="5">
    <source>
        <dbReference type="WBParaSite" id="scf7180000424918.g14275"/>
    </source>
</evidence>
<dbReference type="PROSITE" id="PS50011">
    <property type="entry name" value="PROTEIN_KINASE_DOM"/>
    <property type="match status" value="1"/>
</dbReference>
<dbReference type="GO" id="GO:0005737">
    <property type="term" value="C:cytoplasm"/>
    <property type="evidence" value="ECO:0007669"/>
    <property type="project" value="TreeGrafter"/>
</dbReference>
<keyword evidence="1" id="KW-0067">ATP-binding</keyword>
<sequence length="459" mass="52992">MIIFKFSILSPFTLALLSLIRGSFAGCFQSTQNHGTQAFEIATTSHESQPRCNCQENTIEELNGAMAINDVEVRFEYQGDNIGQGNFGLVIHAYDSVNNKCFALKTSEIDERTVNAVQREYEVLNYFNTLEEQQGFAARNHIIKMHEMKHEDNYVYFLLELGGRSLGKYYRQKVSQRHGRNVRLEKQFLTNSLKGAAQALQQFHEHGEIHLDVKEDNFVIALDENQSEPDADFESTDPIPVKLIDFNISVIAEIGHTAHTEHMADAIKAPELLAYRRNLTNKADVWSFGLMALGLFNNNFKNYLKRSHHEIIRMVNQYKSNRHFNGTLHKIIKKCLDEDPDERPTMDFVFRVLNGEIIRFYHGDIKYENFVVSRDQDQNSDVITVKLIDFNNSLINEACSQIASIRPSMQEIVEFLNGDIDQLECERNADIGHHQHHNIEYFHSYDTHQYEIPHAEHGH</sequence>
<keyword evidence="1" id="KW-0547">Nucleotide-binding</keyword>
<evidence type="ECO:0000256" key="2">
    <source>
        <dbReference type="SAM" id="SignalP"/>
    </source>
</evidence>
<dbReference type="Gene3D" id="3.30.200.20">
    <property type="entry name" value="Phosphorylase Kinase, domain 1"/>
    <property type="match status" value="1"/>
</dbReference>
<proteinExistence type="predicted"/>
<name>A0A915PHN9_9BILA</name>
<dbReference type="SUPFAM" id="SSF56112">
    <property type="entry name" value="Protein kinase-like (PK-like)"/>
    <property type="match status" value="2"/>
</dbReference>
<dbReference type="PANTHER" id="PTHR44167:SF24">
    <property type="entry name" value="SERINE_THREONINE-PROTEIN KINASE CHK2"/>
    <property type="match status" value="1"/>
</dbReference>
<evidence type="ECO:0000256" key="1">
    <source>
        <dbReference type="PROSITE-ProRule" id="PRU10141"/>
    </source>
</evidence>
<dbReference type="PROSITE" id="PS00107">
    <property type="entry name" value="PROTEIN_KINASE_ATP"/>
    <property type="match status" value="1"/>
</dbReference>
<dbReference type="InterPro" id="IPR011009">
    <property type="entry name" value="Kinase-like_dom_sf"/>
</dbReference>
<evidence type="ECO:0000259" key="3">
    <source>
        <dbReference type="PROSITE" id="PS50011"/>
    </source>
</evidence>
<feature type="signal peptide" evidence="2">
    <location>
        <begin position="1"/>
        <end position="25"/>
    </location>
</feature>
<dbReference type="GO" id="GO:0004674">
    <property type="term" value="F:protein serine/threonine kinase activity"/>
    <property type="evidence" value="ECO:0007669"/>
    <property type="project" value="TreeGrafter"/>
</dbReference>
<keyword evidence="4" id="KW-1185">Reference proteome</keyword>
<dbReference type="GO" id="GO:0044773">
    <property type="term" value="P:mitotic DNA damage checkpoint signaling"/>
    <property type="evidence" value="ECO:0007669"/>
    <property type="project" value="TreeGrafter"/>
</dbReference>
<dbReference type="WBParaSite" id="scf7180000424918.g14275">
    <property type="protein sequence ID" value="scf7180000424918.g14275"/>
    <property type="gene ID" value="scf7180000424918.g14275"/>
</dbReference>
<dbReference type="GO" id="GO:0005524">
    <property type="term" value="F:ATP binding"/>
    <property type="evidence" value="ECO:0007669"/>
    <property type="project" value="UniProtKB-UniRule"/>
</dbReference>
<dbReference type="SMART" id="SM00220">
    <property type="entry name" value="S_TKc"/>
    <property type="match status" value="1"/>
</dbReference>